<proteinExistence type="predicted"/>
<accession>A0A9D4Z3E7</accession>
<dbReference type="GO" id="GO:0009959">
    <property type="term" value="P:negative gravitropism"/>
    <property type="evidence" value="ECO:0007669"/>
    <property type="project" value="InterPro"/>
</dbReference>
<dbReference type="OrthoDB" id="2006476at2759"/>
<evidence type="ECO:0000313" key="1">
    <source>
        <dbReference type="EMBL" id="KAI5059740.1"/>
    </source>
</evidence>
<dbReference type="PANTHER" id="PTHR31161">
    <property type="entry name" value="PROTEIN GRAVITROPIC IN THE LIGHT 1"/>
    <property type="match status" value="1"/>
</dbReference>
<protein>
    <submittedName>
        <fullName evidence="1">Uncharacterized protein</fullName>
    </submittedName>
</protein>
<keyword evidence="2" id="KW-1185">Reference proteome</keyword>
<dbReference type="GO" id="GO:0009639">
    <property type="term" value="P:response to red or far red light"/>
    <property type="evidence" value="ECO:0007669"/>
    <property type="project" value="InterPro"/>
</dbReference>
<comment type="caution">
    <text evidence="1">The sequence shown here is derived from an EMBL/GenBank/DDBJ whole genome shotgun (WGS) entry which is preliminary data.</text>
</comment>
<name>A0A9D4Z3E7_ADICA</name>
<dbReference type="InterPro" id="IPR040225">
    <property type="entry name" value="GIL1-like"/>
</dbReference>
<dbReference type="EMBL" id="JABFUD020000025">
    <property type="protein sequence ID" value="KAI5059740.1"/>
    <property type="molecule type" value="Genomic_DNA"/>
</dbReference>
<dbReference type="AlphaFoldDB" id="A0A9D4Z3E7"/>
<gene>
    <name evidence="1" type="ORF">GOP47_0026059</name>
</gene>
<evidence type="ECO:0000313" key="2">
    <source>
        <dbReference type="Proteomes" id="UP000886520"/>
    </source>
</evidence>
<dbReference type="Proteomes" id="UP000886520">
    <property type="component" value="Chromosome 25"/>
</dbReference>
<sequence>MEALRSQMRAMESLQAKLIRGANLEVLQSVLAHLGGDRAGLEFRCKALLSANEVHALIQDIEEVKEQQTVEVREWIMCLRRLQADLYRSALLFSRSSYAEINPFTPSPHRSHEIMQLRRTHAAVKNSLMVCAECLYSLLSQQDLILTVDHLIMLSNGLLEFAIMRTLRSDEHMIMRANTKLKALQAFLCSLLFCKFEDPYVHCSLPIENSQRIPSFERPQQRKHRFRDEYYTFHHEEAENVVTANAEFAMFFQRCTMGLVASICDGLLFSLDINDRIAFIFTHLLGSNSEFATTLLELVKEVWLLHKLVFSFNALLLRVPFLSFFNEQYMDAMEESTICDDNLDDLPVVKQVLYVGVPGFFVDDTIIKAQVWVMNLDAMNTNK</sequence>
<reference evidence="1" key="1">
    <citation type="submission" date="2021-01" db="EMBL/GenBank/DDBJ databases">
        <title>Adiantum capillus-veneris genome.</title>
        <authorList>
            <person name="Fang Y."/>
            <person name="Liao Q."/>
        </authorList>
    </citation>
    <scope>NUCLEOTIDE SEQUENCE</scope>
    <source>
        <strain evidence="1">H3</strain>
        <tissue evidence="1">Leaf</tissue>
    </source>
</reference>
<organism evidence="1 2">
    <name type="scientific">Adiantum capillus-veneris</name>
    <name type="common">Maidenhair fern</name>
    <dbReference type="NCBI Taxonomy" id="13818"/>
    <lineage>
        <taxon>Eukaryota</taxon>
        <taxon>Viridiplantae</taxon>
        <taxon>Streptophyta</taxon>
        <taxon>Embryophyta</taxon>
        <taxon>Tracheophyta</taxon>
        <taxon>Polypodiopsida</taxon>
        <taxon>Polypodiidae</taxon>
        <taxon>Polypodiales</taxon>
        <taxon>Pteridineae</taxon>
        <taxon>Pteridaceae</taxon>
        <taxon>Vittarioideae</taxon>
        <taxon>Adiantum</taxon>
    </lineage>
</organism>